<dbReference type="Gene3D" id="6.10.250.550">
    <property type="match status" value="1"/>
</dbReference>
<dbReference type="RefSeq" id="WP_203823184.1">
    <property type="nucleotide sequence ID" value="NZ_BAAABP010000005.1"/>
</dbReference>
<organism evidence="2 3">
    <name type="scientific">Paractinoplanes ferrugineus</name>
    <dbReference type="NCBI Taxonomy" id="113564"/>
    <lineage>
        <taxon>Bacteria</taxon>
        <taxon>Bacillati</taxon>
        <taxon>Actinomycetota</taxon>
        <taxon>Actinomycetes</taxon>
        <taxon>Micromonosporales</taxon>
        <taxon>Micromonosporaceae</taxon>
        <taxon>Paractinoplanes</taxon>
    </lineage>
</organism>
<gene>
    <name evidence="2" type="ORF">Afe05nite_87000</name>
</gene>
<sequence>MTVRDLEPIELRHLDRDLLAERVAELQEERADLEAEIKALREKLAELEVTV</sequence>
<dbReference type="AlphaFoldDB" id="A0A919MLI4"/>
<evidence type="ECO:0000313" key="3">
    <source>
        <dbReference type="Proteomes" id="UP000598174"/>
    </source>
</evidence>
<name>A0A919MLI4_9ACTN</name>
<evidence type="ECO:0000313" key="2">
    <source>
        <dbReference type="EMBL" id="GIE16860.1"/>
    </source>
</evidence>
<reference evidence="2" key="1">
    <citation type="submission" date="2021-01" db="EMBL/GenBank/DDBJ databases">
        <title>Whole genome shotgun sequence of Actinoplanes ferrugineus NBRC 15555.</title>
        <authorList>
            <person name="Komaki H."/>
            <person name="Tamura T."/>
        </authorList>
    </citation>
    <scope>NUCLEOTIDE SEQUENCE</scope>
    <source>
        <strain evidence="2">NBRC 15555</strain>
    </source>
</reference>
<dbReference type="Proteomes" id="UP000598174">
    <property type="component" value="Unassembled WGS sequence"/>
</dbReference>
<accession>A0A919MLI4</accession>
<keyword evidence="1" id="KW-0175">Coiled coil</keyword>
<feature type="coiled-coil region" evidence="1">
    <location>
        <begin position="16"/>
        <end position="50"/>
    </location>
</feature>
<comment type="caution">
    <text evidence="2">The sequence shown here is derived from an EMBL/GenBank/DDBJ whole genome shotgun (WGS) entry which is preliminary data.</text>
</comment>
<dbReference type="EMBL" id="BOMM01000104">
    <property type="protein sequence ID" value="GIE16860.1"/>
    <property type="molecule type" value="Genomic_DNA"/>
</dbReference>
<proteinExistence type="predicted"/>
<evidence type="ECO:0000256" key="1">
    <source>
        <dbReference type="SAM" id="Coils"/>
    </source>
</evidence>
<protein>
    <submittedName>
        <fullName evidence="2">Uncharacterized protein</fullName>
    </submittedName>
</protein>
<keyword evidence="3" id="KW-1185">Reference proteome</keyword>